<evidence type="ECO:0000256" key="7">
    <source>
        <dbReference type="RuleBase" id="RU003800"/>
    </source>
</evidence>
<feature type="binding site" evidence="6">
    <location>
        <position position="63"/>
    </location>
    <ligand>
        <name>ATP</name>
        <dbReference type="ChEBI" id="CHEBI:30616"/>
    </ligand>
</feature>
<dbReference type="EC" id="2.7.4.1" evidence="6 7"/>
<dbReference type="SUPFAM" id="SSF140356">
    <property type="entry name" value="PPK N-terminal domain-like"/>
    <property type="match status" value="1"/>
</dbReference>
<name>A0ABU3KA71_9BACT</name>
<dbReference type="Gene3D" id="1.20.58.310">
    <property type="entry name" value="Polyphosphate kinase N-terminal domain"/>
    <property type="match status" value="1"/>
</dbReference>
<evidence type="ECO:0000259" key="11">
    <source>
        <dbReference type="Pfam" id="PF17941"/>
    </source>
</evidence>
<dbReference type="PIRSF" id="PIRSF015589">
    <property type="entry name" value="PP_kinase"/>
    <property type="match status" value="1"/>
</dbReference>
<feature type="domain" description="Polyphosphate kinase middle" evidence="8">
    <location>
        <begin position="139"/>
        <end position="330"/>
    </location>
</feature>
<feature type="domain" description="Polyphosphate kinase C-terminal" evidence="11">
    <location>
        <begin position="357"/>
        <end position="521"/>
    </location>
</feature>
<feature type="active site" description="Phosphohistidine intermediate" evidence="6">
    <location>
        <position position="460"/>
    </location>
</feature>
<protein>
    <recommendedName>
        <fullName evidence="6 7">Polyphosphate kinase</fullName>
        <ecNumber evidence="6 7">2.7.4.1</ecNumber>
    </recommendedName>
    <alternativeName>
        <fullName evidence="6">ATP-polyphosphate phosphotransferase</fullName>
    </alternativeName>
    <alternativeName>
        <fullName evidence="6">Polyphosphoric acid kinase</fullName>
    </alternativeName>
</protein>
<comment type="cofactor">
    <cofactor evidence="6">
        <name>Mg(2+)</name>
        <dbReference type="ChEBI" id="CHEBI:18420"/>
    </cofactor>
</comment>
<dbReference type="InterPro" id="IPR025200">
    <property type="entry name" value="PPK_C_dom2"/>
</dbReference>
<evidence type="ECO:0000259" key="10">
    <source>
        <dbReference type="Pfam" id="PF13090"/>
    </source>
</evidence>
<comment type="caution">
    <text evidence="12">The sequence shown here is derived from an EMBL/GenBank/DDBJ whole genome shotgun (WGS) entry which is preliminary data.</text>
</comment>
<dbReference type="Proteomes" id="UP001250932">
    <property type="component" value="Unassembled WGS sequence"/>
</dbReference>
<feature type="domain" description="Polyphosphate kinase C-terminal" evidence="10">
    <location>
        <begin position="528"/>
        <end position="701"/>
    </location>
</feature>
<dbReference type="InterPro" id="IPR024953">
    <property type="entry name" value="PP_kinase_middle"/>
</dbReference>
<evidence type="ECO:0000256" key="4">
    <source>
        <dbReference type="ARBA" id="ARBA00022777"/>
    </source>
</evidence>
<keyword evidence="2 6" id="KW-0808">Transferase</keyword>
<dbReference type="Gene3D" id="3.30.870.10">
    <property type="entry name" value="Endonuclease Chain A"/>
    <property type="match status" value="2"/>
</dbReference>
<feature type="binding site" evidence="6">
    <location>
        <position position="589"/>
    </location>
    <ligand>
        <name>ATP</name>
        <dbReference type="ChEBI" id="CHEBI:30616"/>
    </ligand>
</feature>
<reference evidence="12 13" key="1">
    <citation type="journal article" date="2023" name="ISME J.">
        <title>Cultivation and genomic characterization of novel and ubiquitous marine nitrite-oxidizing bacteria from the Nitrospirales.</title>
        <authorList>
            <person name="Mueller A.J."/>
            <person name="Daebeler A."/>
            <person name="Herbold C.W."/>
            <person name="Kirkegaard R.H."/>
            <person name="Daims H."/>
        </authorList>
    </citation>
    <scope>NUCLEOTIDE SEQUENCE [LARGE SCALE GENOMIC DNA]</scope>
    <source>
        <strain evidence="12 13">EB</strain>
    </source>
</reference>
<organism evidence="12 13">
    <name type="scientific">Candidatus Nitronereus thalassa</name>
    <dbReference type="NCBI Taxonomy" id="3020898"/>
    <lineage>
        <taxon>Bacteria</taxon>
        <taxon>Pseudomonadati</taxon>
        <taxon>Nitrospirota</taxon>
        <taxon>Nitrospiria</taxon>
        <taxon>Nitrospirales</taxon>
        <taxon>Nitrospiraceae</taxon>
        <taxon>Candidatus Nitronereus</taxon>
    </lineage>
</organism>
<gene>
    <name evidence="12" type="primary">ppk1</name>
    <name evidence="6" type="synonym">ppk</name>
    <name evidence="12" type="ORF">PPG34_12555</name>
</gene>
<comment type="function">
    <text evidence="6 7">Catalyzes the reversible transfer of the terminal phosphate of ATP to form a long-chain polyphosphate (polyP).</text>
</comment>
<accession>A0ABU3KA71</accession>
<dbReference type="NCBIfam" id="NF003921">
    <property type="entry name" value="PRK05443.2-2"/>
    <property type="match status" value="1"/>
</dbReference>
<keyword evidence="4 6" id="KW-0418">Kinase</keyword>
<dbReference type="CDD" id="cd09168">
    <property type="entry name" value="PLDc_PaPPK1_C2_like"/>
    <property type="match status" value="1"/>
</dbReference>
<dbReference type="NCBIfam" id="NF003917">
    <property type="entry name" value="PRK05443.1-1"/>
    <property type="match status" value="1"/>
</dbReference>
<keyword evidence="6" id="KW-0479">Metal-binding</keyword>
<evidence type="ECO:0000259" key="9">
    <source>
        <dbReference type="Pfam" id="PF13089"/>
    </source>
</evidence>
<dbReference type="Pfam" id="PF13089">
    <property type="entry name" value="PP_kinase_N"/>
    <property type="match status" value="1"/>
</dbReference>
<evidence type="ECO:0000256" key="1">
    <source>
        <dbReference type="ARBA" id="ARBA00022553"/>
    </source>
</evidence>
<dbReference type="EMBL" id="JAQOUE010000001">
    <property type="protein sequence ID" value="MDT7043183.1"/>
    <property type="molecule type" value="Genomic_DNA"/>
</dbReference>
<comment type="similarity">
    <text evidence="6 7">Belongs to the polyphosphate kinase 1 (PPK1) family.</text>
</comment>
<dbReference type="InterPro" id="IPR036832">
    <property type="entry name" value="PPK_N_dom_sf"/>
</dbReference>
<dbReference type="NCBIfam" id="NF003918">
    <property type="entry name" value="PRK05443.1-2"/>
    <property type="match status" value="1"/>
</dbReference>
<dbReference type="SUPFAM" id="SSF143724">
    <property type="entry name" value="PHP14-like"/>
    <property type="match status" value="1"/>
</dbReference>
<dbReference type="SUPFAM" id="SSF56024">
    <property type="entry name" value="Phospholipase D/nuclease"/>
    <property type="match status" value="2"/>
</dbReference>
<dbReference type="GO" id="GO:0008976">
    <property type="term" value="F:polyphosphate kinase activity"/>
    <property type="evidence" value="ECO:0007669"/>
    <property type="project" value="UniProtKB-EC"/>
</dbReference>
<keyword evidence="5 6" id="KW-0067">ATP-binding</keyword>
<dbReference type="HAMAP" id="MF_00347">
    <property type="entry name" value="Polyphosphate_kinase"/>
    <property type="match status" value="1"/>
</dbReference>
<dbReference type="InterPro" id="IPR003414">
    <property type="entry name" value="PP_kinase"/>
</dbReference>
<evidence type="ECO:0000256" key="3">
    <source>
        <dbReference type="ARBA" id="ARBA00022741"/>
    </source>
</evidence>
<evidence type="ECO:0000256" key="6">
    <source>
        <dbReference type="HAMAP-Rule" id="MF_00347"/>
    </source>
</evidence>
<dbReference type="RefSeq" id="WP_313833692.1">
    <property type="nucleotide sequence ID" value="NZ_JAQOUE010000001.1"/>
</dbReference>
<keyword evidence="13" id="KW-1185">Reference proteome</keyword>
<keyword evidence="3 6" id="KW-0547">Nucleotide-binding</keyword>
<proteinExistence type="inferred from homology"/>
<dbReference type="InterPro" id="IPR036830">
    <property type="entry name" value="PP_kinase_middle_dom_sf"/>
</dbReference>
<dbReference type="InterPro" id="IPR025198">
    <property type="entry name" value="PPK_N_dom"/>
</dbReference>
<dbReference type="Pfam" id="PF02503">
    <property type="entry name" value="PP_kinase"/>
    <property type="match status" value="1"/>
</dbReference>
<dbReference type="Gene3D" id="3.30.1840.10">
    <property type="entry name" value="Polyphosphate kinase middle domain"/>
    <property type="match status" value="1"/>
</dbReference>
<dbReference type="Pfam" id="PF13090">
    <property type="entry name" value="PP_kinase_C"/>
    <property type="match status" value="1"/>
</dbReference>
<feature type="binding site" evidence="6">
    <location>
        <position position="430"/>
    </location>
    <ligand>
        <name>Mg(2+)</name>
        <dbReference type="ChEBI" id="CHEBI:18420"/>
    </ligand>
</feature>
<dbReference type="NCBIfam" id="TIGR03705">
    <property type="entry name" value="poly_P_kin"/>
    <property type="match status" value="1"/>
</dbReference>
<comment type="catalytic activity">
    <reaction evidence="6 7">
        <text>[phosphate](n) + ATP = [phosphate](n+1) + ADP</text>
        <dbReference type="Rhea" id="RHEA:19573"/>
        <dbReference type="Rhea" id="RHEA-COMP:9859"/>
        <dbReference type="Rhea" id="RHEA-COMP:14280"/>
        <dbReference type="ChEBI" id="CHEBI:16838"/>
        <dbReference type="ChEBI" id="CHEBI:30616"/>
        <dbReference type="ChEBI" id="CHEBI:456216"/>
        <dbReference type="EC" id="2.7.4.1"/>
    </reaction>
</comment>
<dbReference type="InterPro" id="IPR041108">
    <property type="entry name" value="PP_kinase_C_1"/>
</dbReference>
<dbReference type="Pfam" id="PF17941">
    <property type="entry name" value="PP_kinase_C_1"/>
    <property type="match status" value="1"/>
</dbReference>
<evidence type="ECO:0000313" key="12">
    <source>
        <dbReference type="EMBL" id="MDT7043183.1"/>
    </source>
</evidence>
<dbReference type="PANTHER" id="PTHR30218">
    <property type="entry name" value="POLYPHOSPHATE KINASE"/>
    <property type="match status" value="1"/>
</dbReference>
<keyword evidence="6" id="KW-0460">Magnesium</keyword>
<feature type="binding site" evidence="6">
    <location>
        <position position="400"/>
    </location>
    <ligand>
        <name>Mg(2+)</name>
        <dbReference type="ChEBI" id="CHEBI:18420"/>
    </ligand>
</feature>
<feature type="binding site" evidence="6">
    <location>
        <position position="493"/>
    </location>
    <ligand>
        <name>ATP</name>
        <dbReference type="ChEBI" id="CHEBI:30616"/>
    </ligand>
</feature>
<comment type="PTM">
    <text evidence="6 7">An intermediate of this reaction is the autophosphorylated ppk in which a phosphate is covalently linked to a histidine residue through a N-P bond.</text>
</comment>
<feature type="binding site" evidence="6">
    <location>
        <position position="617"/>
    </location>
    <ligand>
        <name>ATP</name>
        <dbReference type="ChEBI" id="CHEBI:30616"/>
    </ligand>
</feature>
<evidence type="ECO:0000256" key="2">
    <source>
        <dbReference type="ARBA" id="ARBA00022679"/>
    </source>
</evidence>
<dbReference type="CDD" id="cd09165">
    <property type="entry name" value="PLDc_PaPPK1_C1_like"/>
    <property type="match status" value="1"/>
</dbReference>
<evidence type="ECO:0000313" key="13">
    <source>
        <dbReference type="Proteomes" id="UP001250932"/>
    </source>
</evidence>
<evidence type="ECO:0000256" key="5">
    <source>
        <dbReference type="ARBA" id="ARBA00022840"/>
    </source>
</evidence>
<feature type="domain" description="Polyphosphate kinase N-terminal" evidence="9">
    <location>
        <begin position="25"/>
        <end position="130"/>
    </location>
</feature>
<sequence length="716" mass="81599">MPTNPAPSHLKIVPDPVDLGNPKLYINRELSWLQFNARVLEEAEDLTHPLLERVKFLSIFSSNLDEFFMIRISGLREQLSGGVLEAPPDGMTPSEQIAAVRQELMDQLSRFSHCWQNDILPKLELSDIHVLRYSQLQPKQKKLLGRYFSREIFPTLTPLAFDPAHPFPHISNLSFNLAVVAKDPERGECFARVKIPTTFPRLLRIPNEDMVTESEQLGLTELAANNFVWLEEVVAANIGLLFPGLKIMAAHPFRITRDADFEIEEDEAADLLESIEEQIDQRHFGSVVRLEIDQSTPDSIRDVLVRNLSLAPYQVYTQDLPLGLSSLMELTRIERPDLKFPPFLPATPELLQKSESLFSTIRRDDVLLYHPYDNFMPVVDFLREAAKDPNVLTIKQTLYRVGSKSPIVDALMEARENGKQVAVLFELKARFDEENNIEWAKKLEAEGVHVVYGVLGLKTHAKMCLVVRRDEDGLRRYVHLGTGNYNPVTSRIYTDLSFFTCQPAVGADVSDLFNALTGYSRKDSYSKLLVAPRLMREQLLERINREIDRHKTNQDGYIVFKMNALADKACIQALYRASQTGVKIDLQVRGVCGLRPGVPGVSDNITVTSIVGRFLEHARIYYFRNGGQEEVFLGSADLMPRNLDRRVEIMFPVESPRLREMVLHDLLNIYLKDNVKVRRLLPDGGYERLKPKKHETPLDAQEWMVNCRGKGTVDKA</sequence>
<evidence type="ECO:0000259" key="8">
    <source>
        <dbReference type="Pfam" id="PF02503"/>
    </source>
</evidence>
<keyword evidence="1 6" id="KW-0597">Phosphoprotein</keyword>
<dbReference type="PANTHER" id="PTHR30218:SF0">
    <property type="entry name" value="POLYPHOSPHATE KINASE"/>
    <property type="match status" value="1"/>
</dbReference>